<sequence length="214" mass="24035">MNLIVSLHSLTDLEAVVAEDPWAIEIRLDLIDGLTANDLARVRQIWSGRILLTLRSVVEGGRFTGDPDEWRRQIEPYLPFCDMVDIEERFSEHAGWISGLQKIVVASYHADLMLDADQFLNLSSRLRRFGDIPKIVLAPGTDEDALLLLRYLLDAEKPICLSIMGSAYAWLRPFFLMMGSACAYCHAGEPTAAGQYHIREMRAIISLLTRDGAS</sequence>
<dbReference type="GO" id="GO:0009423">
    <property type="term" value="P:chorismate biosynthetic process"/>
    <property type="evidence" value="ECO:0007669"/>
    <property type="project" value="UniProtKB-UniRule"/>
</dbReference>
<evidence type="ECO:0000256" key="2">
    <source>
        <dbReference type="ARBA" id="ARBA00023239"/>
    </source>
</evidence>
<dbReference type="CDD" id="cd00502">
    <property type="entry name" value="DHQase_I"/>
    <property type="match status" value="1"/>
</dbReference>
<dbReference type="GO" id="GO:0008652">
    <property type="term" value="P:amino acid biosynthetic process"/>
    <property type="evidence" value="ECO:0007669"/>
    <property type="project" value="UniProtKB-KW"/>
</dbReference>
<feature type="binding site" evidence="4">
    <location>
        <position position="195"/>
    </location>
    <ligand>
        <name>3-dehydroquinate</name>
        <dbReference type="ChEBI" id="CHEBI:32364"/>
    </ligand>
</feature>
<dbReference type="SUPFAM" id="SSF51569">
    <property type="entry name" value="Aldolase"/>
    <property type="match status" value="1"/>
</dbReference>
<feature type="active site" description="Schiff-base intermediate with substrate" evidence="4">
    <location>
        <position position="134"/>
    </location>
</feature>
<feature type="active site" description="Proton donor/acceptor" evidence="4">
    <location>
        <position position="109"/>
    </location>
</feature>
<dbReference type="UniPathway" id="UPA00053">
    <property type="reaction ID" value="UER00086"/>
</dbReference>
<protein>
    <recommendedName>
        <fullName evidence="4">3-dehydroquinate dehydratase</fullName>
        <shortName evidence="4">3-dehydroquinase</shortName>
        <ecNumber evidence="4">4.2.1.10</ecNumber>
    </recommendedName>
    <alternativeName>
        <fullName evidence="4">Type I DHQase</fullName>
    </alternativeName>
    <alternativeName>
        <fullName evidence="4">Type I dehydroquinase</fullName>
        <shortName evidence="4">DHQ1</shortName>
    </alternativeName>
</protein>
<dbReference type="InterPro" id="IPR001381">
    <property type="entry name" value="DHquinase_I"/>
</dbReference>
<keyword evidence="4" id="KW-0057">Aromatic amino acid biosynthesis</keyword>
<dbReference type="OrthoDB" id="34329at2157"/>
<keyword evidence="2 4" id="KW-0456">Lyase</keyword>
<dbReference type="InterPro" id="IPR050146">
    <property type="entry name" value="Type-I_3-dehydroquinase"/>
</dbReference>
<comment type="catalytic activity">
    <reaction evidence="1 4">
        <text>3-dehydroquinate = 3-dehydroshikimate + H2O</text>
        <dbReference type="Rhea" id="RHEA:21096"/>
        <dbReference type="ChEBI" id="CHEBI:15377"/>
        <dbReference type="ChEBI" id="CHEBI:16630"/>
        <dbReference type="ChEBI" id="CHEBI:32364"/>
        <dbReference type="EC" id="4.2.1.10"/>
    </reaction>
</comment>
<dbReference type="Proteomes" id="UP000730161">
    <property type="component" value="Unassembled WGS sequence"/>
</dbReference>
<dbReference type="HAMAP" id="MF_00214">
    <property type="entry name" value="AroD"/>
    <property type="match status" value="1"/>
</dbReference>
<dbReference type="GO" id="GO:0046279">
    <property type="term" value="P:3,4-dihydroxybenzoate biosynthetic process"/>
    <property type="evidence" value="ECO:0007669"/>
    <property type="project" value="TreeGrafter"/>
</dbReference>
<evidence type="ECO:0000313" key="5">
    <source>
        <dbReference type="EMBL" id="MBR1368202.1"/>
    </source>
</evidence>
<evidence type="ECO:0000313" key="6">
    <source>
        <dbReference type="Proteomes" id="UP000730161"/>
    </source>
</evidence>
<feature type="binding site" evidence="4">
    <location>
        <position position="55"/>
    </location>
    <ligand>
        <name>3-dehydroquinate</name>
        <dbReference type="ChEBI" id="CHEBI:32364"/>
    </ligand>
</feature>
<dbReference type="GO" id="GO:0009073">
    <property type="term" value="P:aromatic amino acid family biosynthetic process"/>
    <property type="evidence" value="ECO:0007669"/>
    <property type="project" value="UniProtKB-KW"/>
</dbReference>
<keyword evidence="4" id="KW-0028">Amino-acid biosynthesis</keyword>
<keyword evidence="6" id="KW-1185">Reference proteome</keyword>
<dbReference type="RefSeq" id="WP_211529796.1">
    <property type="nucleotide sequence ID" value="NZ_JWHL01000001.1"/>
</dbReference>
<dbReference type="EC" id="4.2.1.10" evidence="4"/>
<reference evidence="5" key="1">
    <citation type="submission" date="2014-12" db="EMBL/GenBank/DDBJ databases">
        <authorList>
            <person name="Huang H.-H."/>
            <person name="Chen S.-C."/>
            <person name="Lai M.-C."/>
        </authorList>
    </citation>
    <scope>NUCLEOTIDE SEQUENCE</scope>
    <source>
        <strain evidence="5">K1F9705b</strain>
    </source>
</reference>
<comment type="pathway">
    <text evidence="4">Metabolic intermediate biosynthesis; chorismate biosynthesis; chorismate from D-erythrose 4-phosphate and phosphoenolpyruvate: step 3/7.</text>
</comment>
<dbReference type="PANTHER" id="PTHR43699:SF1">
    <property type="entry name" value="3-DEHYDROQUINATE DEHYDRATASE"/>
    <property type="match status" value="1"/>
</dbReference>
<name>A0A8J8B625_9EURY</name>
<evidence type="ECO:0000256" key="3">
    <source>
        <dbReference type="ARBA" id="ARBA00023270"/>
    </source>
</evidence>
<comment type="function">
    <text evidence="4">Involved in the third step of the chorismate pathway, which leads to the biosynthesis of aromatic amino acids. Catalyzes the cis-dehydration of 3-dehydroquinate (DHQ) and introduces the first double bond of the aromatic ring to yield 3-dehydroshikimate.</text>
</comment>
<organism evidence="5 6">
    <name type="scientific">Methanocalculus chunghsingensis</name>
    <dbReference type="NCBI Taxonomy" id="156457"/>
    <lineage>
        <taxon>Archaea</taxon>
        <taxon>Methanobacteriati</taxon>
        <taxon>Methanobacteriota</taxon>
        <taxon>Stenosarchaea group</taxon>
        <taxon>Methanomicrobia</taxon>
        <taxon>Methanomicrobiales</taxon>
        <taxon>Methanocalculaceae</taxon>
        <taxon>Methanocalculus</taxon>
    </lineage>
</organism>
<comment type="similarity">
    <text evidence="4">Belongs to the type-I 3-dehydroquinase family.</text>
</comment>
<accession>A0A8J8B625</accession>
<proteinExistence type="inferred from homology"/>
<dbReference type="Gene3D" id="3.20.20.70">
    <property type="entry name" value="Aldolase class I"/>
    <property type="match status" value="1"/>
</dbReference>
<feature type="binding site" evidence="4">
    <location>
        <position position="191"/>
    </location>
    <ligand>
        <name>3-dehydroquinate</name>
        <dbReference type="ChEBI" id="CHEBI:32364"/>
    </ligand>
</feature>
<feature type="binding site" evidence="4">
    <location>
        <position position="172"/>
    </location>
    <ligand>
        <name>3-dehydroquinate</name>
        <dbReference type="ChEBI" id="CHEBI:32364"/>
    </ligand>
</feature>
<evidence type="ECO:0000256" key="1">
    <source>
        <dbReference type="ARBA" id="ARBA00001864"/>
    </source>
</evidence>
<feature type="binding site" evidence="4">
    <location>
        <position position="6"/>
    </location>
    <ligand>
        <name>3-dehydroquinate</name>
        <dbReference type="ChEBI" id="CHEBI:32364"/>
    </ligand>
</feature>
<keyword evidence="3 4" id="KW-0704">Schiff base</keyword>
<dbReference type="Pfam" id="PF01487">
    <property type="entry name" value="DHquinase_I"/>
    <property type="match status" value="1"/>
</dbReference>
<comment type="caution">
    <text evidence="5">The sequence shown here is derived from an EMBL/GenBank/DDBJ whole genome shotgun (WGS) entry which is preliminary data.</text>
</comment>
<dbReference type="EMBL" id="JWHL01000001">
    <property type="protein sequence ID" value="MBR1368202.1"/>
    <property type="molecule type" value="Genomic_DNA"/>
</dbReference>
<gene>
    <name evidence="4" type="primary">aroD</name>
    <name evidence="5" type="ORF">RJ53_01310</name>
</gene>
<comment type="subunit">
    <text evidence="4">Homodimer.</text>
</comment>
<dbReference type="PANTHER" id="PTHR43699">
    <property type="entry name" value="3-DEHYDROQUINATE DEHYDRATASE"/>
    <property type="match status" value="1"/>
</dbReference>
<feature type="binding site" evidence="4">
    <location>
        <begin position="25"/>
        <end position="27"/>
    </location>
    <ligand>
        <name>3-dehydroquinate</name>
        <dbReference type="ChEBI" id="CHEBI:32364"/>
    </ligand>
</feature>
<dbReference type="AlphaFoldDB" id="A0A8J8B625"/>
<evidence type="ECO:0000256" key="4">
    <source>
        <dbReference type="HAMAP-Rule" id="MF_00214"/>
    </source>
</evidence>
<dbReference type="GO" id="GO:0003855">
    <property type="term" value="F:3-dehydroquinate dehydratase activity"/>
    <property type="evidence" value="ECO:0007669"/>
    <property type="project" value="UniProtKB-UniRule"/>
</dbReference>
<dbReference type="InterPro" id="IPR013785">
    <property type="entry name" value="Aldolase_TIM"/>
</dbReference>